<dbReference type="InParanoid" id="T1ETQ9"/>
<dbReference type="CDD" id="cd00191">
    <property type="entry name" value="TY"/>
    <property type="match status" value="1"/>
</dbReference>
<dbReference type="Gene3D" id="3.10.100.10">
    <property type="entry name" value="Mannose-Binding Protein A, subunit A"/>
    <property type="match status" value="1"/>
</dbReference>
<evidence type="ECO:0000256" key="3">
    <source>
        <dbReference type="SAM" id="MobiDB-lite"/>
    </source>
</evidence>
<dbReference type="KEGG" id="hro:HELRODRAFT_163158"/>
<dbReference type="EMBL" id="AMQM01001310">
    <property type="status" value="NOT_ANNOTATED_CDS"/>
    <property type="molecule type" value="Genomic_DNA"/>
</dbReference>
<sequence length="946" mass="108254">MDIGNINNSNNNNYDIYNNNNNNNNCINNYNGMCCCSFDERHLPCSNCPDDNNFIVNNDSNNNINNNNNNNTNLYLINNKLQADCYPNEIRLKLSSPGYEIIKQQQQQQFCQQNYPQQLLPQPQQQLLLPQQPQQQQYHENDCVTCYMHSHQSITSPSSLIPQNFSRKVSDNKEKSKILSTFIDPTGTTRNEYWTENERSETVDSAPIGLWCSYKEEKTGKFIGLSLSSSPTSSVDSYLRRHHSNPNRVDNCDLCSPGTSSNPNSDKYWNRPNKDRERINKPKANKLRIDMKYLIKARRNNGKITNRDSDFESLDSFLNRKSNYSVESSDNLINNNTLTADKLSSKSLKFGIKPKKNKNIHLNNIDKPNIRPNSKNRIPKIGSGFPTFDLFTVTTTDVSGVTTPDSHTITKKTVTTASHTHTNTKNINTNTTLNNFNSRNSTDNCVSIESVIKLYILVGIFLTSFCLVPSYIVFSSIHQYNNAGPWAIYHQANTNTTSKYSILRHPSSFSQSQKSCLDLGSHLVHVNSLREQLFLEELIIDYLANEAIIFTSTSPKTDMTSSSSSSNNNNDNNNFNGNYENHNNQWTWGFWLGAQKVKDASEFSDCVGESIDNKVISRIKTNEKISKHLEDDEYEEGDDDEDGGGGGNTDVRRLQMEKLEDLIVQTTKKPPLNQRQNLVTFTKISKYQAKKVGMGASYDKKMTGGSEGSSQEVQTKSVTYHHYAEEPPTTRSWYQRQIWKLVKYSTPPAIFDYELNDTFYDDRLSEPLSRLSRKPRNEVIWEEPVFKTGNCYLAALLSGSLANFSPSCTKGGFYTSKQCFMERCWCVTHFGQPIKKIYKNGQKVGWAMLHWTPGPENNMDESFFSYGYKAVKIDCDEILEEYRQEYLAKINKESEMFGDFFYSVLIYKKSTRPQQGWAIYDPQAFFAKEKVVSQKLWSKKELQICC</sequence>
<organism evidence="6 7">
    <name type="scientific">Helobdella robusta</name>
    <name type="common">Californian leech</name>
    <dbReference type="NCBI Taxonomy" id="6412"/>
    <lineage>
        <taxon>Eukaryota</taxon>
        <taxon>Metazoa</taxon>
        <taxon>Spiralia</taxon>
        <taxon>Lophotrochozoa</taxon>
        <taxon>Annelida</taxon>
        <taxon>Clitellata</taxon>
        <taxon>Hirudinea</taxon>
        <taxon>Rhynchobdellida</taxon>
        <taxon>Glossiphoniidae</taxon>
        <taxon>Helobdella</taxon>
    </lineage>
</organism>
<dbReference type="InterPro" id="IPR000716">
    <property type="entry name" value="Thyroglobulin_1"/>
</dbReference>
<dbReference type="PANTHER" id="PTHR34306:SF3">
    <property type="entry name" value="BROMODOMAIN-CONTAINING PROTEIN DDB_G0278469-RELATED"/>
    <property type="match status" value="1"/>
</dbReference>
<dbReference type="Proteomes" id="UP000015101">
    <property type="component" value="Unassembled WGS sequence"/>
</dbReference>
<protein>
    <recommendedName>
        <fullName evidence="4">Thyroglobulin type-1 domain-containing protein</fullName>
    </recommendedName>
</protein>
<dbReference type="PROSITE" id="PS00484">
    <property type="entry name" value="THYROGLOBULIN_1_1"/>
    <property type="match status" value="1"/>
</dbReference>
<name>T1ETQ9_HELRO</name>
<evidence type="ECO:0000313" key="6">
    <source>
        <dbReference type="EnsemblMetazoa" id="HelroP163158"/>
    </source>
</evidence>
<proteinExistence type="predicted"/>
<reference evidence="6" key="3">
    <citation type="submission" date="2015-06" db="UniProtKB">
        <authorList>
            <consortium name="EnsemblMetazoa"/>
        </authorList>
    </citation>
    <scope>IDENTIFICATION</scope>
</reference>
<evidence type="ECO:0000313" key="7">
    <source>
        <dbReference type="Proteomes" id="UP000015101"/>
    </source>
</evidence>
<feature type="region of interest" description="Disordered" evidence="3">
    <location>
        <begin position="249"/>
        <end position="276"/>
    </location>
</feature>
<evidence type="ECO:0000256" key="1">
    <source>
        <dbReference type="ARBA" id="ARBA00023157"/>
    </source>
</evidence>
<evidence type="ECO:0000259" key="4">
    <source>
        <dbReference type="PROSITE" id="PS51162"/>
    </source>
</evidence>
<evidence type="ECO:0000256" key="2">
    <source>
        <dbReference type="PROSITE-ProRule" id="PRU00500"/>
    </source>
</evidence>
<dbReference type="SUPFAM" id="SSF56436">
    <property type="entry name" value="C-type lectin-like"/>
    <property type="match status" value="1"/>
</dbReference>
<comment type="caution">
    <text evidence="2">Lacks conserved residue(s) required for the propagation of feature annotation.</text>
</comment>
<feature type="domain" description="Thyroglobulin type-1" evidence="4">
    <location>
        <begin position="788"/>
        <end position="875"/>
    </location>
</feature>
<gene>
    <name evidence="6" type="primary">20199959</name>
    <name evidence="5" type="ORF">HELRODRAFT_163158</name>
</gene>
<dbReference type="EnsemblMetazoa" id="HelroT163158">
    <property type="protein sequence ID" value="HelroP163158"/>
    <property type="gene ID" value="HelroG163158"/>
</dbReference>
<dbReference type="SUPFAM" id="SSF57610">
    <property type="entry name" value="Thyroglobulin type-1 domain"/>
    <property type="match status" value="1"/>
</dbReference>
<feature type="compositionally biased region" description="Low complexity" evidence="3">
    <location>
        <begin position="561"/>
        <end position="578"/>
    </location>
</feature>
<feature type="compositionally biased region" description="Acidic residues" evidence="3">
    <location>
        <begin position="631"/>
        <end position="643"/>
    </location>
</feature>
<dbReference type="PANTHER" id="PTHR34306">
    <property type="entry name" value="RAD60-SLD DOMAIN-CONTAINING PROTEIN"/>
    <property type="match status" value="1"/>
</dbReference>
<accession>T1ETQ9</accession>
<reference evidence="5 7" key="2">
    <citation type="journal article" date="2013" name="Nature">
        <title>Insights into bilaterian evolution from three spiralian genomes.</title>
        <authorList>
            <person name="Simakov O."/>
            <person name="Marletaz F."/>
            <person name="Cho S.J."/>
            <person name="Edsinger-Gonzales E."/>
            <person name="Havlak P."/>
            <person name="Hellsten U."/>
            <person name="Kuo D.H."/>
            <person name="Larsson T."/>
            <person name="Lv J."/>
            <person name="Arendt D."/>
            <person name="Savage R."/>
            <person name="Osoegawa K."/>
            <person name="de Jong P."/>
            <person name="Grimwood J."/>
            <person name="Chapman J.A."/>
            <person name="Shapiro H."/>
            <person name="Aerts A."/>
            <person name="Otillar R.P."/>
            <person name="Terry A.Y."/>
            <person name="Boore J.L."/>
            <person name="Grigoriev I.V."/>
            <person name="Lindberg D.R."/>
            <person name="Seaver E.C."/>
            <person name="Weisblat D.A."/>
            <person name="Putnam N.H."/>
            <person name="Rokhsar D.S."/>
        </authorList>
    </citation>
    <scope>NUCLEOTIDE SEQUENCE</scope>
</reference>
<feature type="compositionally biased region" description="Polar residues" evidence="3">
    <location>
        <begin position="257"/>
        <end position="267"/>
    </location>
</feature>
<dbReference type="InterPro" id="IPR016186">
    <property type="entry name" value="C-type_lectin-like/link_sf"/>
</dbReference>
<dbReference type="RefSeq" id="XP_009025363.1">
    <property type="nucleotide sequence ID" value="XM_009027115.1"/>
</dbReference>
<dbReference type="CTD" id="20199959"/>
<dbReference type="GeneID" id="20199959"/>
<dbReference type="Gene3D" id="4.10.800.10">
    <property type="entry name" value="Thyroglobulin type-1"/>
    <property type="match status" value="1"/>
</dbReference>
<keyword evidence="1" id="KW-1015">Disulfide bond</keyword>
<reference evidence="7" key="1">
    <citation type="submission" date="2012-12" db="EMBL/GenBank/DDBJ databases">
        <authorList>
            <person name="Hellsten U."/>
            <person name="Grimwood J."/>
            <person name="Chapman J.A."/>
            <person name="Shapiro H."/>
            <person name="Aerts A."/>
            <person name="Otillar R.P."/>
            <person name="Terry A.Y."/>
            <person name="Boore J.L."/>
            <person name="Simakov O."/>
            <person name="Marletaz F."/>
            <person name="Cho S.-J."/>
            <person name="Edsinger-Gonzales E."/>
            <person name="Havlak P."/>
            <person name="Kuo D.-H."/>
            <person name="Larsson T."/>
            <person name="Lv J."/>
            <person name="Arendt D."/>
            <person name="Savage R."/>
            <person name="Osoegawa K."/>
            <person name="de Jong P."/>
            <person name="Lindberg D.R."/>
            <person name="Seaver E.C."/>
            <person name="Weisblat D.A."/>
            <person name="Putnam N.H."/>
            <person name="Grigoriev I.V."/>
            <person name="Rokhsar D.S."/>
        </authorList>
    </citation>
    <scope>NUCLEOTIDE SEQUENCE</scope>
</reference>
<keyword evidence="7" id="KW-1185">Reference proteome</keyword>
<dbReference type="CDD" id="cd00037">
    <property type="entry name" value="CLECT"/>
    <property type="match status" value="1"/>
</dbReference>
<feature type="region of interest" description="Disordered" evidence="3">
    <location>
        <begin position="627"/>
        <end position="650"/>
    </location>
</feature>
<dbReference type="EMBL" id="KB097495">
    <property type="protein sequence ID" value="ESN96128.1"/>
    <property type="molecule type" value="Genomic_DNA"/>
</dbReference>
<feature type="region of interest" description="Disordered" evidence="3">
    <location>
        <begin position="555"/>
        <end position="578"/>
    </location>
</feature>
<dbReference type="AlphaFoldDB" id="T1ETQ9"/>
<dbReference type="InterPro" id="IPR016187">
    <property type="entry name" value="CTDL_fold"/>
</dbReference>
<dbReference type="InterPro" id="IPR036857">
    <property type="entry name" value="Thyroglobulin_1_sf"/>
</dbReference>
<dbReference type="PROSITE" id="PS51162">
    <property type="entry name" value="THYROGLOBULIN_1_2"/>
    <property type="match status" value="1"/>
</dbReference>
<dbReference type="Pfam" id="PF00086">
    <property type="entry name" value="Thyroglobulin_1"/>
    <property type="match status" value="1"/>
</dbReference>
<evidence type="ECO:0000313" key="5">
    <source>
        <dbReference type="EMBL" id="ESN96128.1"/>
    </source>
</evidence>
<dbReference type="HOGENOM" id="CLU_310858_0_0_1"/>